<dbReference type="eggNOG" id="KOG0519">
    <property type="taxonomic scope" value="Eukaryota"/>
</dbReference>
<feature type="compositionally biased region" description="Low complexity" evidence="4">
    <location>
        <begin position="895"/>
        <end position="904"/>
    </location>
</feature>
<evidence type="ECO:0000259" key="5">
    <source>
        <dbReference type="PROSITE" id="PS50110"/>
    </source>
</evidence>
<dbReference type="STRING" id="578462.A0A0L0SQ32"/>
<gene>
    <name evidence="6" type="ORF">AMAG_10018</name>
</gene>
<evidence type="ECO:0000313" key="6">
    <source>
        <dbReference type="EMBL" id="KNE64663.1"/>
    </source>
</evidence>
<feature type="compositionally biased region" description="Basic residues" evidence="4">
    <location>
        <begin position="817"/>
        <end position="826"/>
    </location>
</feature>
<keyword evidence="2" id="KW-0902">Two-component regulatory system</keyword>
<feature type="modified residue" description="4-aspartylphosphate" evidence="3">
    <location>
        <position position="788"/>
    </location>
</feature>
<reference evidence="7" key="2">
    <citation type="submission" date="2009-11" db="EMBL/GenBank/DDBJ databases">
        <title>The Genome Sequence of Allomyces macrogynus strain ATCC 38327.</title>
        <authorList>
            <consortium name="The Broad Institute Genome Sequencing Platform"/>
            <person name="Russ C."/>
            <person name="Cuomo C."/>
            <person name="Shea T."/>
            <person name="Young S.K."/>
            <person name="Zeng Q."/>
            <person name="Koehrsen M."/>
            <person name="Haas B."/>
            <person name="Borodovsky M."/>
            <person name="Guigo R."/>
            <person name="Alvarado L."/>
            <person name="Berlin A."/>
            <person name="Borenstein D."/>
            <person name="Chen Z."/>
            <person name="Engels R."/>
            <person name="Freedman E."/>
            <person name="Gellesch M."/>
            <person name="Goldberg J."/>
            <person name="Griggs A."/>
            <person name="Gujja S."/>
            <person name="Heiman D."/>
            <person name="Hepburn T."/>
            <person name="Howarth C."/>
            <person name="Jen D."/>
            <person name="Larson L."/>
            <person name="Lewis B."/>
            <person name="Mehta T."/>
            <person name="Park D."/>
            <person name="Pearson M."/>
            <person name="Roberts A."/>
            <person name="Saif S."/>
            <person name="Shenoy N."/>
            <person name="Sisk P."/>
            <person name="Stolte C."/>
            <person name="Sykes S."/>
            <person name="Walk T."/>
            <person name="White J."/>
            <person name="Yandava C."/>
            <person name="Burger G."/>
            <person name="Gray M.W."/>
            <person name="Holland P.W.H."/>
            <person name="King N."/>
            <person name="Lang F.B.F."/>
            <person name="Roger A.J."/>
            <person name="Ruiz-Trillo I."/>
            <person name="Lander E."/>
            <person name="Nusbaum C."/>
        </authorList>
    </citation>
    <scope>NUCLEOTIDE SEQUENCE [LARGE SCALE GENOMIC DNA]</scope>
    <source>
        <strain evidence="7">ATCC 38327</strain>
    </source>
</reference>
<dbReference type="Gene3D" id="3.40.50.2300">
    <property type="match status" value="2"/>
</dbReference>
<keyword evidence="1 3" id="KW-0597">Phosphoprotein</keyword>
<sequence length="1046" mass="107652">MVAGAAQLRVLTTTLAATAEAAHNLSRMLADHADTPRRSPLALDSPMSPVRALLREHAAAAHWTALALDAVLAGSHSHTVSPPPLVGTLRAAPPPVPNARVPTAAAPQAEAVELDLCALLCILVDATALVGERHQTRVHFVCAEPFCTVRAEAAHLARTLLLALGLVLDAADPGGYLALELHIDTDGARLGIEVLPAHAYPHLDHLSPEAAWDTLVGSIARLGCPVSVAPPASRTAADLASHAAAASDDLELQARVPLLGIELTLPVTVITKAHPPRVGGTGNGTGPSSTTSAASASRGASFPLGATSILHSTLPWPLGGAAAAHADATFGAGEDLASLSFWRFCLQLLLGAHTPSGLAPPLAVGLVAGAGIDSEMGDEPIPMSPAVDGAVQRRKSFLGVTPRVWSPAWGTFPFQSLANLAYGADTGSGVVAAVDKLPPLVVISNVQVADVAAMLAALQAQLQREAKPVMTGPADDHADPVSKAPSVGVLVHVPDQHAVHAVLSALHEMAWCPSTIAVQIACGCVPVPSLVAHLHDLYQRTRTGILAMRQYAPGYATPAIARDPAWPAESPGVTLPHTPITPNGFASGWTTTPPRSAVAVRNDDPAAGGGHGRMTSCSSAHAPETPISPTSPADWTATARPPTYTRARSSFRGATAPSPSRASSPRAGTPPMHTHHLLSPTSPARPGASPVSSGTAPVLVEPPPRLSRAFTMQDPTWIRRRIDFQAGFPGAPAALAATTTSAQQSGASTPTEARGIRYAAARDGAEAVNVFAAAPPGSGTEFHLVLMDVQLPVMDGLEATRRIRGVEAKWDADRRAAARRQSHHHQNASPVPAGGARRAGGTAPPPPARSGGVAARPGSVSTVVATVGMTARRRAISQPEVEFAAKAGMRGKQRSPPTSTPTSPTKKKSPPVGVFKSRSPGAVGISTRVRVRTGGASAARLTAAPGSRSLTDLVRAHADRTSAAAAAKRDDQAETRPTSASVPTTPVPAGCNSIVVALTASSTPDDRKAALQAGCNDFISKPLNLKWLESKIIEWGSIQSIIKFSQ</sequence>
<organism evidence="6 7">
    <name type="scientific">Allomyces macrogynus (strain ATCC 38327)</name>
    <name type="common">Allomyces javanicus var. macrogynus</name>
    <dbReference type="NCBI Taxonomy" id="578462"/>
    <lineage>
        <taxon>Eukaryota</taxon>
        <taxon>Fungi</taxon>
        <taxon>Fungi incertae sedis</taxon>
        <taxon>Blastocladiomycota</taxon>
        <taxon>Blastocladiomycetes</taxon>
        <taxon>Blastocladiales</taxon>
        <taxon>Blastocladiaceae</taxon>
        <taxon>Allomyces</taxon>
    </lineage>
</organism>
<evidence type="ECO:0000313" key="7">
    <source>
        <dbReference type="Proteomes" id="UP000054350"/>
    </source>
</evidence>
<keyword evidence="7" id="KW-1185">Reference proteome</keyword>
<reference evidence="6 7" key="1">
    <citation type="submission" date="2009-11" db="EMBL/GenBank/DDBJ databases">
        <title>Annotation of Allomyces macrogynus ATCC 38327.</title>
        <authorList>
            <consortium name="The Broad Institute Genome Sequencing Platform"/>
            <person name="Russ C."/>
            <person name="Cuomo C."/>
            <person name="Burger G."/>
            <person name="Gray M.W."/>
            <person name="Holland P.W.H."/>
            <person name="King N."/>
            <person name="Lang F.B.F."/>
            <person name="Roger A.J."/>
            <person name="Ruiz-Trillo I."/>
            <person name="Young S.K."/>
            <person name="Zeng Q."/>
            <person name="Gargeya S."/>
            <person name="Fitzgerald M."/>
            <person name="Haas B."/>
            <person name="Abouelleil A."/>
            <person name="Alvarado L."/>
            <person name="Arachchi H.M."/>
            <person name="Berlin A."/>
            <person name="Chapman S.B."/>
            <person name="Gearin G."/>
            <person name="Goldberg J."/>
            <person name="Griggs A."/>
            <person name="Gujja S."/>
            <person name="Hansen M."/>
            <person name="Heiman D."/>
            <person name="Howarth C."/>
            <person name="Larimer J."/>
            <person name="Lui A."/>
            <person name="MacDonald P.J.P."/>
            <person name="McCowen C."/>
            <person name="Montmayeur A."/>
            <person name="Murphy C."/>
            <person name="Neiman D."/>
            <person name="Pearson M."/>
            <person name="Priest M."/>
            <person name="Roberts A."/>
            <person name="Saif S."/>
            <person name="Shea T."/>
            <person name="Sisk P."/>
            <person name="Stolte C."/>
            <person name="Sykes S."/>
            <person name="Wortman J."/>
            <person name="Nusbaum C."/>
            <person name="Birren B."/>
        </authorList>
    </citation>
    <scope>NUCLEOTIDE SEQUENCE [LARGE SCALE GENOMIC DNA]</scope>
    <source>
        <strain evidence="6 7">ATCC 38327</strain>
    </source>
</reference>
<feature type="region of interest" description="Disordered" evidence="4">
    <location>
        <begin position="586"/>
        <end position="702"/>
    </location>
</feature>
<feature type="region of interest" description="Disordered" evidence="4">
    <location>
        <begin position="274"/>
        <end position="297"/>
    </location>
</feature>
<dbReference type="SUPFAM" id="SSF52172">
    <property type="entry name" value="CheY-like"/>
    <property type="match status" value="2"/>
</dbReference>
<dbReference type="PANTHER" id="PTHR45339">
    <property type="entry name" value="HYBRID SIGNAL TRANSDUCTION HISTIDINE KINASE J"/>
    <property type="match status" value="1"/>
</dbReference>
<dbReference type="AlphaFoldDB" id="A0A0L0SQ32"/>
<dbReference type="EMBL" id="GG745345">
    <property type="protein sequence ID" value="KNE64663.1"/>
    <property type="molecule type" value="Genomic_DNA"/>
</dbReference>
<dbReference type="GO" id="GO:0000160">
    <property type="term" value="P:phosphorelay signal transduction system"/>
    <property type="evidence" value="ECO:0007669"/>
    <property type="project" value="UniProtKB-KW"/>
</dbReference>
<feature type="region of interest" description="Disordered" evidence="4">
    <location>
        <begin position="961"/>
        <end position="986"/>
    </location>
</feature>
<dbReference type="VEuPathDB" id="FungiDB:AMAG_10018"/>
<feature type="compositionally biased region" description="Low complexity" evidence="4">
    <location>
        <begin position="828"/>
        <end position="842"/>
    </location>
</feature>
<dbReference type="PROSITE" id="PS50110">
    <property type="entry name" value="RESPONSE_REGULATORY"/>
    <property type="match status" value="1"/>
</dbReference>
<feature type="compositionally biased region" description="Low complexity" evidence="4">
    <location>
        <begin position="975"/>
        <end position="986"/>
    </location>
</feature>
<accession>A0A0L0SQ32</accession>
<dbReference type="InterPro" id="IPR001789">
    <property type="entry name" value="Sig_transdc_resp-reg_receiver"/>
</dbReference>
<feature type="domain" description="Response regulatory" evidence="5">
    <location>
        <begin position="733"/>
        <end position="1036"/>
    </location>
</feature>
<feature type="region of interest" description="Disordered" evidence="4">
    <location>
        <begin position="885"/>
        <end position="927"/>
    </location>
</feature>
<feature type="compositionally biased region" description="Low complexity" evidence="4">
    <location>
        <begin position="636"/>
        <end position="671"/>
    </location>
</feature>
<protein>
    <recommendedName>
        <fullName evidence="5">Response regulatory domain-containing protein</fullName>
    </recommendedName>
</protein>
<evidence type="ECO:0000256" key="3">
    <source>
        <dbReference type="PROSITE-ProRule" id="PRU00169"/>
    </source>
</evidence>
<feature type="compositionally biased region" description="Low complexity" evidence="4">
    <location>
        <begin position="286"/>
        <end position="297"/>
    </location>
</feature>
<dbReference type="OrthoDB" id="21225at2759"/>
<evidence type="ECO:0000256" key="2">
    <source>
        <dbReference type="ARBA" id="ARBA00023012"/>
    </source>
</evidence>
<proteinExistence type="predicted"/>
<dbReference type="CDD" id="cd17546">
    <property type="entry name" value="REC_hyHK_CKI1_RcsC-like"/>
    <property type="match status" value="1"/>
</dbReference>
<name>A0A0L0SQ32_ALLM3</name>
<dbReference type="SMART" id="SM00448">
    <property type="entry name" value="REC"/>
    <property type="match status" value="1"/>
</dbReference>
<dbReference type="InterPro" id="IPR011006">
    <property type="entry name" value="CheY-like_superfamily"/>
</dbReference>
<dbReference type="PANTHER" id="PTHR45339:SF1">
    <property type="entry name" value="HYBRID SIGNAL TRANSDUCTION HISTIDINE KINASE J"/>
    <property type="match status" value="1"/>
</dbReference>
<feature type="region of interest" description="Disordered" evidence="4">
    <location>
        <begin position="814"/>
        <end position="858"/>
    </location>
</feature>
<dbReference type="Proteomes" id="UP000054350">
    <property type="component" value="Unassembled WGS sequence"/>
</dbReference>
<evidence type="ECO:0000256" key="1">
    <source>
        <dbReference type="ARBA" id="ARBA00022553"/>
    </source>
</evidence>
<evidence type="ECO:0000256" key="4">
    <source>
        <dbReference type="SAM" id="MobiDB-lite"/>
    </source>
</evidence>